<dbReference type="EMBL" id="AVPK01000003">
    <property type="protein sequence ID" value="KGN38285.1"/>
    <property type="molecule type" value="Genomic_DNA"/>
</dbReference>
<keyword evidence="3" id="KW-0378">Hydrolase</keyword>
<dbReference type="InterPro" id="IPR000073">
    <property type="entry name" value="AB_hydrolase_1"/>
</dbReference>
<dbReference type="STRING" id="1385521.N803_11075"/>
<name>A0A0A0JLF3_9MICO</name>
<evidence type="ECO:0000313" key="9">
    <source>
        <dbReference type="Proteomes" id="UP000030011"/>
    </source>
</evidence>
<reference evidence="8 9" key="1">
    <citation type="submission" date="2013-08" db="EMBL/GenBank/DDBJ databases">
        <title>The genome sequence of Knoellia subterranea.</title>
        <authorList>
            <person name="Zhu W."/>
            <person name="Wang G."/>
        </authorList>
    </citation>
    <scope>NUCLEOTIDE SEQUENCE [LARGE SCALE GENOMIC DNA]</scope>
    <source>
        <strain evidence="8 9">KCTC 19937</strain>
    </source>
</reference>
<feature type="region of interest" description="Disordered" evidence="4">
    <location>
        <begin position="513"/>
        <end position="532"/>
    </location>
</feature>
<feature type="domain" description="AB hydrolase-1" evidence="6">
    <location>
        <begin position="101"/>
        <end position="298"/>
    </location>
</feature>
<dbReference type="InterPro" id="IPR051601">
    <property type="entry name" value="Serine_prot/Carboxylest_S33"/>
</dbReference>
<dbReference type="InterPro" id="IPR013595">
    <property type="entry name" value="Pept_S33_TAP-like_C"/>
</dbReference>
<dbReference type="SUPFAM" id="SSF53474">
    <property type="entry name" value="alpha/beta-Hydrolases"/>
    <property type="match status" value="1"/>
</dbReference>
<dbReference type="Gene3D" id="3.40.50.1820">
    <property type="entry name" value="alpha/beta hydrolase"/>
    <property type="match status" value="1"/>
</dbReference>
<dbReference type="PANTHER" id="PTHR43248:SF29">
    <property type="entry name" value="TRIPEPTIDYL AMINOPEPTIDASE"/>
    <property type="match status" value="1"/>
</dbReference>
<protein>
    <submittedName>
        <fullName evidence="8">Peptidase</fullName>
    </submittedName>
</protein>
<dbReference type="eggNOG" id="COG0596">
    <property type="taxonomic scope" value="Bacteria"/>
</dbReference>
<feature type="compositionally biased region" description="Polar residues" evidence="4">
    <location>
        <begin position="521"/>
        <end position="531"/>
    </location>
</feature>
<accession>A0A0A0JLF3</accession>
<dbReference type="Proteomes" id="UP000030011">
    <property type="component" value="Unassembled WGS sequence"/>
</dbReference>
<feature type="chain" id="PRO_5001964404" evidence="5">
    <location>
        <begin position="27"/>
        <end position="544"/>
    </location>
</feature>
<dbReference type="AlphaFoldDB" id="A0A0A0JLF3"/>
<gene>
    <name evidence="8" type="ORF">N803_11075</name>
</gene>
<evidence type="ECO:0000256" key="2">
    <source>
        <dbReference type="ARBA" id="ARBA00022729"/>
    </source>
</evidence>
<keyword evidence="9" id="KW-1185">Reference proteome</keyword>
<evidence type="ECO:0000259" key="6">
    <source>
        <dbReference type="Pfam" id="PF00561"/>
    </source>
</evidence>
<dbReference type="Pfam" id="PF00561">
    <property type="entry name" value="Abhydrolase_1"/>
    <property type="match status" value="1"/>
</dbReference>
<evidence type="ECO:0000313" key="8">
    <source>
        <dbReference type="EMBL" id="KGN38285.1"/>
    </source>
</evidence>
<evidence type="ECO:0000259" key="7">
    <source>
        <dbReference type="Pfam" id="PF08386"/>
    </source>
</evidence>
<evidence type="ECO:0000256" key="1">
    <source>
        <dbReference type="ARBA" id="ARBA00010088"/>
    </source>
</evidence>
<dbReference type="InterPro" id="IPR029058">
    <property type="entry name" value="AB_hydrolase_fold"/>
</dbReference>
<evidence type="ECO:0000256" key="4">
    <source>
        <dbReference type="SAM" id="MobiDB-lite"/>
    </source>
</evidence>
<dbReference type="RefSeq" id="WP_035903868.1">
    <property type="nucleotide sequence ID" value="NZ_AVPK01000003.1"/>
</dbReference>
<dbReference type="GO" id="GO:0016787">
    <property type="term" value="F:hydrolase activity"/>
    <property type="evidence" value="ECO:0007669"/>
    <property type="project" value="UniProtKB-KW"/>
</dbReference>
<feature type="domain" description="Peptidase S33 tripeptidyl aminopeptidase-like C-terminal" evidence="7">
    <location>
        <begin position="401"/>
        <end position="494"/>
    </location>
</feature>
<dbReference type="PANTHER" id="PTHR43248">
    <property type="entry name" value="2-SUCCINYL-6-HYDROXY-2,4-CYCLOHEXADIENE-1-CARBOXYLATE SYNTHASE"/>
    <property type="match status" value="1"/>
</dbReference>
<organism evidence="8 9">
    <name type="scientific">Knoellia subterranea KCTC 19937</name>
    <dbReference type="NCBI Taxonomy" id="1385521"/>
    <lineage>
        <taxon>Bacteria</taxon>
        <taxon>Bacillati</taxon>
        <taxon>Actinomycetota</taxon>
        <taxon>Actinomycetes</taxon>
        <taxon>Micrococcales</taxon>
        <taxon>Intrasporangiaceae</taxon>
        <taxon>Knoellia</taxon>
    </lineage>
</organism>
<comment type="similarity">
    <text evidence="1">Belongs to the peptidase S33 family.</text>
</comment>
<proteinExistence type="inferred from homology"/>
<keyword evidence="2 5" id="KW-0732">Signal</keyword>
<sequence>MRKLVTAVAAVGILGIGVGTASGALAAPQARPAGNTTTAASSYTPPPIDWGTCVKASLQAAGAKCGLLTVPLDYAKPSGEKIQIMVSRIAHKTSDADAQGVMLVNPGGPGGSGLSLARLGGAIPKQGGDPYDWIGFDPRGVGESLPKLTCDDDYFAAGRPAYVPDSPSIKREWWAKTRQYARDCSNAPGAKILDHTKTTDWVQDMDSIRKALGADQINFYGFSYGTYLGQVYATMFPENVRRFVLDGVVNPTDVWYDANLNQDVQFDKNIATYFDWIAEHDAEYGLGTDGAALLQKYYDILDQLTDEPIGNFGAAEWNDIFVGAGYYVYDWDGTAHMFAAAVNGDFGPAQDYYGDPTGPGSDNTFANYLAVQCSDVSWTKSWGKWDSDTWAIHDEHPFLAWNNAWYNAPCRYWDAKPGTPTNVDGSKVSDGILLIAETNDAATPFPGALEVRKRFPKSVLIEGVGGTTHSGSLSGVSCTDDRIADYLLTGALDPRKAGDGSDVQCDPVPAPDATAVDASARTSGSAHQGLSSDLRKTIMRAVGH</sequence>
<dbReference type="OrthoDB" id="3252468at2"/>
<comment type="caution">
    <text evidence="8">The sequence shown here is derived from an EMBL/GenBank/DDBJ whole genome shotgun (WGS) entry which is preliminary data.</text>
</comment>
<feature type="signal peptide" evidence="5">
    <location>
        <begin position="1"/>
        <end position="26"/>
    </location>
</feature>
<evidence type="ECO:0000256" key="5">
    <source>
        <dbReference type="SAM" id="SignalP"/>
    </source>
</evidence>
<evidence type="ECO:0000256" key="3">
    <source>
        <dbReference type="ARBA" id="ARBA00022801"/>
    </source>
</evidence>
<dbReference type="Pfam" id="PF08386">
    <property type="entry name" value="Abhydrolase_4"/>
    <property type="match status" value="1"/>
</dbReference>